<dbReference type="AlphaFoldDB" id="A0AAN9ILN8"/>
<feature type="region of interest" description="Disordered" evidence="1">
    <location>
        <begin position="161"/>
        <end position="184"/>
    </location>
</feature>
<reference evidence="2 3" key="1">
    <citation type="submission" date="2024-01" db="EMBL/GenBank/DDBJ databases">
        <title>The genomes of 5 underutilized Papilionoideae crops provide insights into root nodulation and disease resistanc.</title>
        <authorList>
            <person name="Yuan L."/>
        </authorList>
    </citation>
    <scope>NUCLEOTIDE SEQUENCE [LARGE SCALE GENOMIC DNA]</scope>
    <source>
        <strain evidence="2">ZHUSHIDOU_FW_LH</strain>
        <tissue evidence="2">Leaf</tissue>
    </source>
</reference>
<feature type="compositionally biased region" description="Basic residues" evidence="1">
    <location>
        <begin position="173"/>
        <end position="182"/>
    </location>
</feature>
<evidence type="ECO:0000313" key="2">
    <source>
        <dbReference type="EMBL" id="KAK7281606.1"/>
    </source>
</evidence>
<comment type="caution">
    <text evidence="2">The sequence shown here is derived from an EMBL/GenBank/DDBJ whole genome shotgun (WGS) entry which is preliminary data.</text>
</comment>
<sequence length="195" mass="21391">MFGDPLVSALTLLAEEATRERSIPLHIKKITFRVGARKPIKSDVVADDDEALKSYDLAKAETNSSNKPIDLCSKKPIKVMDSASEGSTSSNLVLSPKEMSNFNANDVLKEEAPLEKPATFMNSAIVGAELANFQEDDHVMRMKKGKDLKRTRETLMDDAVDGECVPGESSSLKTKKKQKKLARPQAVEVEVEVEA</sequence>
<dbReference type="Proteomes" id="UP001372338">
    <property type="component" value="Unassembled WGS sequence"/>
</dbReference>
<evidence type="ECO:0000313" key="3">
    <source>
        <dbReference type="Proteomes" id="UP001372338"/>
    </source>
</evidence>
<dbReference type="EMBL" id="JAYWIO010000002">
    <property type="protein sequence ID" value="KAK7281606.1"/>
    <property type="molecule type" value="Genomic_DNA"/>
</dbReference>
<name>A0AAN9ILN8_CROPI</name>
<accession>A0AAN9ILN8</accession>
<protein>
    <submittedName>
        <fullName evidence="2">Uncharacterized protein</fullName>
    </submittedName>
</protein>
<evidence type="ECO:0000256" key="1">
    <source>
        <dbReference type="SAM" id="MobiDB-lite"/>
    </source>
</evidence>
<gene>
    <name evidence="2" type="ORF">RIF29_09747</name>
</gene>
<proteinExistence type="predicted"/>
<keyword evidence="3" id="KW-1185">Reference proteome</keyword>
<organism evidence="2 3">
    <name type="scientific">Crotalaria pallida</name>
    <name type="common">Smooth rattlebox</name>
    <name type="synonym">Crotalaria striata</name>
    <dbReference type="NCBI Taxonomy" id="3830"/>
    <lineage>
        <taxon>Eukaryota</taxon>
        <taxon>Viridiplantae</taxon>
        <taxon>Streptophyta</taxon>
        <taxon>Embryophyta</taxon>
        <taxon>Tracheophyta</taxon>
        <taxon>Spermatophyta</taxon>
        <taxon>Magnoliopsida</taxon>
        <taxon>eudicotyledons</taxon>
        <taxon>Gunneridae</taxon>
        <taxon>Pentapetalae</taxon>
        <taxon>rosids</taxon>
        <taxon>fabids</taxon>
        <taxon>Fabales</taxon>
        <taxon>Fabaceae</taxon>
        <taxon>Papilionoideae</taxon>
        <taxon>50 kb inversion clade</taxon>
        <taxon>genistoids sensu lato</taxon>
        <taxon>core genistoids</taxon>
        <taxon>Crotalarieae</taxon>
        <taxon>Crotalaria</taxon>
    </lineage>
</organism>